<keyword evidence="3 6" id="KW-0812">Transmembrane</keyword>
<dbReference type="PANTHER" id="PTHR31501">
    <property type="entry name" value="CALCIUM RELEASE-ACTIVATED CALCIUM CHANNEL PROTEIN 1"/>
    <property type="match status" value="1"/>
</dbReference>
<dbReference type="InterPro" id="IPR038350">
    <property type="entry name" value="Orai_sf"/>
</dbReference>
<dbReference type="PANTHER" id="PTHR31501:SF7">
    <property type="entry name" value="CALCIUM RELEASE-ACTIVATED CALCIUM CHANNEL PROTEIN 1"/>
    <property type="match status" value="1"/>
</dbReference>
<proteinExistence type="inferred from homology"/>
<dbReference type="Gene3D" id="1.20.140.140">
    <property type="entry name" value="Calcium release-activated calcium channel protein Orai"/>
    <property type="match status" value="1"/>
</dbReference>
<comment type="similarity">
    <text evidence="2">Belongs to the Orai family.</text>
</comment>
<evidence type="ECO:0000256" key="1">
    <source>
        <dbReference type="ARBA" id="ARBA00004141"/>
    </source>
</evidence>
<organism evidence="7 8">
    <name type="scientific">Cordylochernes scorpioides</name>
    <dbReference type="NCBI Taxonomy" id="51811"/>
    <lineage>
        <taxon>Eukaryota</taxon>
        <taxon>Metazoa</taxon>
        <taxon>Ecdysozoa</taxon>
        <taxon>Arthropoda</taxon>
        <taxon>Chelicerata</taxon>
        <taxon>Arachnida</taxon>
        <taxon>Pseudoscorpiones</taxon>
        <taxon>Cheliferoidea</taxon>
        <taxon>Chernetidae</taxon>
        <taxon>Cordylochernes</taxon>
    </lineage>
</organism>
<keyword evidence="5 6" id="KW-0472">Membrane</keyword>
<comment type="subcellular location">
    <subcellularLocation>
        <location evidence="1">Membrane</location>
        <topology evidence="1">Multi-pass membrane protein</topology>
    </subcellularLocation>
</comment>
<accession>A0ABY6LCR0</accession>
<evidence type="ECO:0000256" key="6">
    <source>
        <dbReference type="SAM" id="Phobius"/>
    </source>
</evidence>
<dbReference type="Proteomes" id="UP001235939">
    <property type="component" value="Chromosome 17"/>
</dbReference>
<protein>
    <submittedName>
        <fullName evidence="7">ORAI2</fullName>
    </submittedName>
</protein>
<dbReference type="Pfam" id="PF07856">
    <property type="entry name" value="Orai-1"/>
    <property type="match status" value="1"/>
</dbReference>
<feature type="transmembrane region" description="Helical" evidence="6">
    <location>
        <begin position="42"/>
        <end position="64"/>
    </location>
</feature>
<name>A0ABY6LCR0_9ARAC</name>
<keyword evidence="4 6" id="KW-1133">Transmembrane helix</keyword>
<dbReference type="EMBL" id="CP092879">
    <property type="protein sequence ID" value="UYV78971.1"/>
    <property type="molecule type" value="Genomic_DNA"/>
</dbReference>
<evidence type="ECO:0000313" key="8">
    <source>
        <dbReference type="Proteomes" id="UP001235939"/>
    </source>
</evidence>
<evidence type="ECO:0000256" key="2">
    <source>
        <dbReference type="ARBA" id="ARBA00008062"/>
    </source>
</evidence>
<reference evidence="7 8" key="1">
    <citation type="submission" date="2022-01" db="EMBL/GenBank/DDBJ databases">
        <title>A chromosomal length assembly of Cordylochernes scorpioides.</title>
        <authorList>
            <person name="Zeh D."/>
            <person name="Zeh J."/>
        </authorList>
    </citation>
    <scope>NUCLEOTIDE SEQUENCE [LARGE SCALE GENOMIC DNA]</scope>
    <source>
        <strain evidence="7">IN4F17</strain>
        <tissue evidence="7">Whole Body</tissue>
    </source>
</reference>
<evidence type="ECO:0000256" key="3">
    <source>
        <dbReference type="ARBA" id="ARBA00022692"/>
    </source>
</evidence>
<keyword evidence="8" id="KW-1185">Reference proteome</keyword>
<evidence type="ECO:0000256" key="4">
    <source>
        <dbReference type="ARBA" id="ARBA00022989"/>
    </source>
</evidence>
<evidence type="ECO:0000256" key="5">
    <source>
        <dbReference type="ARBA" id="ARBA00023136"/>
    </source>
</evidence>
<feature type="transmembrane region" description="Helical" evidence="6">
    <location>
        <begin position="103"/>
        <end position="125"/>
    </location>
</feature>
<evidence type="ECO:0000313" key="7">
    <source>
        <dbReference type="EMBL" id="UYV78971.1"/>
    </source>
</evidence>
<gene>
    <name evidence="7" type="ORF">LAZ67_17000526</name>
</gene>
<sequence>MLQWPPILAKVQPHQRVQVTKRGSGTFVAMVEIQLSKDIPPWLLIAFSVCTTLLVSVHMLALMISTCILPNLEAVSANLQCPPALATISDSPHDKMHRYIETAWAFSTLFGILLFIVEIAILSWVKFYDFSIPAAEGRHHHPVDKSIELKQINSTLSRMEGIKPPAEFVPYSNEKKWETWRESFEIFAIAVNLESMPLVRQRAILKHIAGEKTVMIYKTVHISENDTYPNVKEMLDMLTNHFKPFKNTIQRRNAFFTCVQKEKQGIMEFVTELKRMLN</sequence>
<dbReference type="InterPro" id="IPR012446">
    <property type="entry name" value="CRAC_channel"/>
</dbReference>